<organism evidence="1 2">
    <name type="scientific">Acinetobacter calcoaceticus DSM 30006 = CIP 81.8</name>
    <dbReference type="NCBI Taxonomy" id="981331"/>
    <lineage>
        <taxon>Bacteria</taxon>
        <taxon>Pseudomonadati</taxon>
        <taxon>Pseudomonadota</taxon>
        <taxon>Gammaproteobacteria</taxon>
        <taxon>Moraxellales</taxon>
        <taxon>Moraxellaceae</taxon>
        <taxon>Acinetobacter</taxon>
        <taxon>Acinetobacter calcoaceticus/baumannii complex</taxon>
    </lineage>
</organism>
<dbReference type="CDD" id="cd02980">
    <property type="entry name" value="TRX_Fd_family"/>
    <property type="match status" value="1"/>
</dbReference>
<evidence type="ECO:0008006" key="3">
    <source>
        <dbReference type="Google" id="ProtNLM"/>
    </source>
</evidence>
<dbReference type="InterPro" id="IPR036249">
    <property type="entry name" value="Thioredoxin-like_sf"/>
</dbReference>
<dbReference type="SUPFAM" id="SSF52833">
    <property type="entry name" value="Thioredoxin-like"/>
    <property type="match status" value="1"/>
</dbReference>
<name>A0ABP2UCC1_ACICA</name>
<proteinExistence type="predicted"/>
<gene>
    <name evidence="1" type="ORF">F936_03199</name>
</gene>
<protein>
    <recommendedName>
        <fullName evidence="3">2Fe-2S ferredoxin</fullName>
    </recommendedName>
</protein>
<reference evidence="1 2" key="1">
    <citation type="submission" date="2013-02" db="EMBL/GenBank/DDBJ databases">
        <title>The Genome Sequence of Acinetobacter calcoaceticus CIP 81.8.</title>
        <authorList>
            <consortium name="The Broad Institute Genome Sequencing Platform"/>
            <consortium name="The Broad Institute Genome Sequencing Center for Infectious Disease"/>
            <person name="Cerqueira G."/>
            <person name="Feldgarden M."/>
            <person name="Courvalin P."/>
            <person name="Perichon B."/>
            <person name="Grillot-Courvalin C."/>
            <person name="Clermont D."/>
            <person name="Rocha E."/>
            <person name="Yoon E.-J."/>
            <person name="Nemec A."/>
            <person name="Walker B."/>
            <person name="Young S.K."/>
            <person name="Zeng Q."/>
            <person name="Gargeya S."/>
            <person name="Fitzgerald M."/>
            <person name="Haas B."/>
            <person name="Abouelleil A."/>
            <person name="Alvarado L."/>
            <person name="Arachchi H.M."/>
            <person name="Berlin A.M."/>
            <person name="Chapman S.B."/>
            <person name="Dewar J."/>
            <person name="Goldberg J."/>
            <person name="Griggs A."/>
            <person name="Gujja S."/>
            <person name="Hansen M."/>
            <person name="Howarth C."/>
            <person name="Imamovic A."/>
            <person name="Larimer J."/>
            <person name="McCowan C."/>
            <person name="Murphy C."/>
            <person name="Neiman D."/>
            <person name="Pearson M."/>
            <person name="Priest M."/>
            <person name="Roberts A."/>
            <person name="Saif S."/>
            <person name="Shea T."/>
            <person name="Sisk P."/>
            <person name="Sykes S."/>
            <person name="Wortman J."/>
            <person name="Nusbaum C."/>
            <person name="Birren B."/>
        </authorList>
    </citation>
    <scope>NUCLEOTIDE SEQUENCE [LARGE SCALE GENOMIC DNA]</scope>
    <source>
        <strain evidence="1 2">CIP 81.8</strain>
    </source>
</reference>
<evidence type="ECO:0000313" key="1">
    <source>
        <dbReference type="EMBL" id="ENV97559.1"/>
    </source>
</evidence>
<sequence length="97" mass="11059">MKSIFFCSNVRTNGKKSCGQFNAQQLTQYAKSLIQPQNADKKIRVSSSGCLEKCEHGPVMVIYPDNLWFTYNTEDQIANIIRNYIADNSVMFKSKVI</sequence>
<dbReference type="RefSeq" id="WP_005048808.1">
    <property type="nucleotide sequence ID" value="NZ_KB849780.1"/>
</dbReference>
<accession>A0ABP2UCC1</accession>
<dbReference type="EMBL" id="APQI01000006">
    <property type="protein sequence ID" value="ENV97559.1"/>
    <property type="molecule type" value="Genomic_DNA"/>
</dbReference>
<dbReference type="Gene3D" id="3.40.30.10">
    <property type="entry name" value="Glutaredoxin"/>
    <property type="match status" value="1"/>
</dbReference>
<comment type="caution">
    <text evidence="1">The sequence shown here is derived from an EMBL/GenBank/DDBJ whole genome shotgun (WGS) entry which is preliminary data.</text>
</comment>
<evidence type="ECO:0000313" key="2">
    <source>
        <dbReference type="Proteomes" id="UP000013024"/>
    </source>
</evidence>
<keyword evidence="2" id="KW-1185">Reference proteome</keyword>
<dbReference type="Proteomes" id="UP000013024">
    <property type="component" value="Unassembled WGS sequence"/>
</dbReference>
<dbReference type="GeneID" id="92918445"/>